<dbReference type="RefSeq" id="WP_160938111.1">
    <property type="nucleotide sequence ID" value="NZ_SNVJ01000013.1"/>
</dbReference>
<evidence type="ECO:0000313" key="2">
    <source>
        <dbReference type="Proteomes" id="UP000460715"/>
    </source>
</evidence>
<evidence type="ECO:0000313" key="1">
    <source>
        <dbReference type="EMBL" id="MXP64706.1"/>
    </source>
</evidence>
<dbReference type="AlphaFoldDB" id="A0A845BF12"/>
<dbReference type="Proteomes" id="UP000460715">
    <property type="component" value="Unassembled WGS sequence"/>
</dbReference>
<protein>
    <submittedName>
        <fullName evidence="1">Uncharacterized protein</fullName>
    </submittedName>
</protein>
<proteinExistence type="predicted"/>
<name>A0A845BF12_9PROT</name>
<accession>A0A845BF12</accession>
<gene>
    <name evidence="1" type="ORF">E0493_15240</name>
</gene>
<dbReference type="OrthoDB" id="9997356at2"/>
<dbReference type="EMBL" id="SNVJ01000013">
    <property type="protein sequence ID" value="MXP64706.1"/>
    <property type="molecule type" value="Genomic_DNA"/>
</dbReference>
<keyword evidence="2" id="KW-1185">Reference proteome</keyword>
<reference evidence="1 2" key="1">
    <citation type="submission" date="2019-03" db="EMBL/GenBank/DDBJ databases">
        <title>Roseomonas sp. a novel Roseomonas species isolated from Sea whip Gorgonian.</title>
        <authorList>
            <person name="Li F."/>
            <person name="Pan X."/>
            <person name="Huang S."/>
            <person name="Li Z."/>
            <person name="Meng B."/>
        </authorList>
    </citation>
    <scope>NUCLEOTIDE SEQUENCE [LARGE SCALE GENOMIC DNA]</scope>
    <source>
        <strain evidence="1 2">M0104</strain>
    </source>
</reference>
<organism evidence="1 2">
    <name type="scientific">Teichococcus coralli</name>
    <dbReference type="NCBI Taxonomy" id="2545983"/>
    <lineage>
        <taxon>Bacteria</taxon>
        <taxon>Pseudomonadati</taxon>
        <taxon>Pseudomonadota</taxon>
        <taxon>Alphaproteobacteria</taxon>
        <taxon>Acetobacterales</taxon>
        <taxon>Roseomonadaceae</taxon>
        <taxon>Roseomonas</taxon>
    </lineage>
</organism>
<comment type="caution">
    <text evidence="1">The sequence shown here is derived from an EMBL/GenBank/DDBJ whole genome shotgun (WGS) entry which is preliminary data.</text>
</comment>
<sequence>MRYSEQAGAEAELDYAMGFVERGFGAESPEARFTTLCVMAVIVSRYAPGPWQEEAEDRLAALAG</sequence>